<organism evidence="1 2">
    <name type="scientific">Cronobacter phage vB_CsaM_GAP32</name>
    <dbReference type="NCBI Taxonomy" id="1141136"/>
    <lineage>
        <taxon>Viruses</taxon>
        <taxon>Duplodnaviria</taxon>
        <taxon>Heunggongvirae</taxon>
        <taxon>Uroviricota</taxon>
        <taxon>Caudoviricetes</taxon>
        <taxon>Mimasvirus</taxon>
        <taxon>Mimasvirus GAP32</taxon>
    </lineage>
</organism>
<accession>K4F6L6</accession>
<evidence type="ECO:0000313" key="1">
    <source>
        <dbReference type="EMBL" id="AFC21911.1"/>
    </source>
</evidence>
<dbReference type="OrthoDB" id="27449at10239"/>
<dbReference type="GeneID" id="13994304"/>
<protein>
    <submittedName>
        <fullName evidence="1">Uncharacterized protein</fullName>
    </submittedName>
</protein>
<proteinExistence type="predicted"/>
<dbReference type="EMBL" id="JN882285">
    <property type="protein sequence ID" value="AFC21911.1"/>
    <property type="molecule type" value="Genomic_DNA"/>
</dbReference>
<dbReference type="KEGG" id="vg:13994304"/>
<keyword evidence="2" id="KW-1185">Reference proteome</keyword>
<dbReference type="Proteomes" id="UP000000457">
    <property type="component" value="Segment"/>
</dbReference>
<name>K4F6L6_9CAUD</name>
<sequence>MLCKIKSTLNFVKIWPTEGRREDTPFVILSDSQENANAEVSKVVETWNSIEKDNAGNIVYQCYLKNVKTEAIYIASSFKPAPGDVVLDDDAVLRFITTNKVYLVPDDSCWVDENGNEVNWVTHKVMLNNDVYSGMSVQDCINTHINKK</sequence>
<gene>
    <name evidence="1" type="ORF">GAP32_454</name>
</gene>
<evidence type="ECO:0000313" key="2">
    <source>
        <dbReference type="Proteomes" id="UP000000457"/>
    </source>
</evidence>
<dbReference type="RefSeq" id="YP_006987566.1">
    <property type="nucleotide sequence ID" value="NC_019401.1"/>
</dbReference>
<reference evidence="1 2" key="1">
    <citation type="journal article" date="2014" name="Virology">
        <title>Supersize me: Cronobacter sakazakii phage GAP32.</title>
        <authorList>
            <person name="Abbasifar R."/>
            <person name="Griffiths M.W."/>
            <person name="Sabour P.M."/>
            <person name="Ackermann H.-W."/>
            <person name="Vandersteegen K."/>
            <person name="Lavigne R."/>
            <person name="Noben J.-P."/>
            <person name="Villa A.A."/>
            <person name="Abbasifar A."/>
            <person name="Nash J.H.E."/>
            <person name="Kropinski A.M."/>
        </authorList>
    </citation>
    <scope>NUCLEOTIDE SEQUENCE [LARGE SCALE GENOMIC DNA]</scope>
    <source>
        <strain evidence="1">GAP-32</strain>
    </source>
</reference>